<keyword evidence="3" id="KW-1185">Reference proteome</keyword>
<dbReference type="SUPFAM" id="SSF47413">
    <property type="entry name" value="lambda repressor-like DNA-binding domains"/>
    <property type="match status" value="1"/>
</dbReference>
<reference evidence="2" key="1">
    <citation type="submission" date="2021-04" db="EMBL/GenBank/DDBJ databases">
        <title>Sequencing of actinobacteria type strains.</title>
        <authorList>
            <person name="Nguyen G.-S."/>
            <person name="Wentzel A."/>
        </authorList>
    </citation>
    <scope>NUCLEOTIDE SEQUENCE</scope>
    <source>
        <strain evidence="2">DSM 42095</strain>
    </source>
</reference>
<dbReference type="PANTHER" id="PTHR11102:SF160">
    <property type="entry name" value="ERAD-ASSOCIATED E3 UBIQUITIN-PROTEIN LIGASE COMPONENT HRD3"/>
    <property type="match status" value="1"/>
</dbReference>
<dbReference type="InterPro" id="IPR050767">
    <property type="entry name" value="Sel1_AlgK"/>
</dbReference>
<evidence type="ECO:0000313" key="2">
    <source>
        <dbReference type="EMBL" id="MBR7674328.1"/>
    </source>
</evidence>
<dbReference type="Pfam" id="PF13443">
    <property type="entry name" value="HTH_26"/>
    <property type="match status" value="1"/>
</dbReference>
<dbReference type="AlphaFoldDB" id="A0A8T4IRG9"/>
<dbReference type="PROSITE" id="PS50943">
    <property type="entry name" value="HTH_CROC1"/>
    <property type="match status" value="1"/>
</dbReference>
<dbReference type="Gene3D" id="1.10.260.40">
    <property type="entry name" value="lambda repressor-like DNA-binding domains"/>
    <property type="match status" value="1"/>
</dbReference>
<protein>
    <submittedName>
        <fullName evidence="2">Helix-turn-helix domain-containing protein</fullName>
    </submittedName>
</protein>
<dbReference type="PANTHER" id="PTHR11102">
    <property type="entry name" value="SEL-1-LIKE PROTEIN"/>
    <property type="match status" value="1"/>
</dbReference>
<dbReference type="InterPro" id="IPR001387">
    <property type="entry name" value="Cro/C1-type_HTH"/>
</dbReference>
<dbReference type="CDD" id="cd00093">
    <property type="entry name" value="HTH_XRE"/>
    <property type="match status" value="1"/>
</dbReference>
<dbReference type="InterPro" id="IPR006597">
    <property type="entry name" value="Sel1-like"/>
</dbReference>
<gene>
    <name evidence="2" type="ORF">KDA82_15140</name>
</gene>
<dbReference type="GO" id="GO:0003677">
    <property type="term" value="F:DNA binding"/>
    <property type="evidence" value="ECO:0007669"/>
    <property type="project" value="InterPro"/>
</dbReference>
<proteinExistence type="predicted"/>
<dbReference type="EMBL" id="JAGSMN010000325">
    <property type="protein sequence ID" value="MBR7674328.1"/>
    <property type="molecule type" value="Genomic_DNA"/>
</dbReference>
<sequence>MPEKQRKSDAALAELRRWLGDGLAASGLDKTQLARRSGLGRTTVSEAFQPEGPVPSAKTLAGLAKALGMPVEELLELRRTAAMGVAEPAIEEELGPGRPIEQWEPHDLEVHPAGMAPDRGKLSRQRLLPGYVPREHDRVLAEAVRHAQAGRSRMMVLSGTSSTGKTRACWEAVRPLANAGWKLWHPFDPTRAESALSQLAFVRPRTVVWLNEAQHYIGDAHVGEQIAAALHALLTDEQRSPVLVLGTLWPEYVRQYTILPVAGQSDPTSRARELLAGRIVSLPESFDAEALAAATQLARGGDQMLADALTRSGTHGRVTQDLAGAPELLHCYENGSPEAQALLRAAMDARRLGVGLNLPQAFLTSAALGYLTDIDCDDLTDDWAEAAYAELAKRVHGKQAPLRRVIVCPPGTPHPFTLHGSVSGPVFRLADYLEQHGRETRRRVCPPASFWHSVHAGLTNPDDLFSLAREAYARHRLQWAHDLQRRAVEAGHPDAYLALVTWLKESGNFSEAESVLRRAAEAGNMQALMYLASWLRNSGNSREAESVLRQAAETGGPNVLKLRVDLRREAGDYEGAEALAREAVGTGNPRAWRILAELLREVGDREEAKTLAREAADAGNPQALTLLADWCRGAGDREGAEALAREAVDAGNSQAWEILAELSRESGSCEGVETLARKAADAGNSRALVILGFQCEEAGEYERAEVLARQAADVGDAKFLTDLVFRREESGYCERAETLARQAAAVGSWNALTILAIRREESGDCEGAESLAREAAVGNPNALTWLGLQVTQRKEGKERSDALIQQGADAGDRYALAFLVDLRQEMGDHERAEALAWQAADAGYADPLQRVVSFRERRGSHVKAQALARQVADAGLARHLDKRWLAAQWPHGLDPEGTPTSPQL</sequence>
<name>A0A8T4IRG9_9ACTN</name>
<feature type="domain" description="HTH cro/C1-type" evidence="1">
    <location>
        <begin position="27"/>
        <end position="74"/>
    </location>
</feature>
<dbReference type="SMART" id="SM00671">
    <property type="entry name" value="SEL1"/>
    <property type="match status" value="5"/>
</dbReference>
<evidence type="ECO:0000313" key="3">
    <source>
        <dbReference type="Proteomes" id="UP000675554"/>
    </source>
</evidence>
<evidence type="ECO:0000259" key="1">
    <source>
        <dbReference type="PROSITE" id="PS50943"/>
    </source>
</evidence>
<organism evidence="2 3">
    <name type="scientific">Streptomyces daliensis</name>
    <dbReference type="NCBI Taxonomy" id="299421"/>
    <lineage>
        <taxon>Bacteria</taxon>
        <taxon>Bacillati</taxon>
        <taxon>Actinomycetota</taxon>
        <taxon>Actinomycetes</taxon>
        <taxon>Kitasatosporales</taxon>
        <taxon>Streptomycetaceae</taxon>
        <taxon>Streptomyces</taxon>
    </lineage>
</organism>
<dbReference type="InterPro" id="IPR010982">
    <property type="entry name" value="Lambda_DNA-bd_dom_sf"/>
</dbReference>
<dbReference type="Proteomes" id="UP000675554">
    <property type="component" value="Unassembled WGS sequence"/>
</dbReference>
<accession>A0A8T4IRG9</accession>
<comment type="caution">
    <text evidence="2">The sequence shown here is derived from an EMBL/GenBank/DDBJ whole genome shotgun (WGS) entry which is preliminary data.</text>
</comment>
<dbReference type="Gene3D" id="1.25.40.10">
    <property type="entry name" value="Tetratricopeptide repeat domain"/>
    <property type="match status" value="3"/>
</dbReference>
<dbReference type="SMART" id="SM00530">
    <property type="entry name" value="HTH_XRE"/>
    <property type="match status" value="1"/>
</dbReference>
<dbReference type="SUPFAM" id="SSF81901">
    <property type="entry name" value="HCP-like"/>
    <property type="match status" value="2"/>
</dbReference>
<dbReference type="InterPro" id="IPR011990">
    <property type="entry name" value="TPR-like_helical_dom_sf"/>
</dbReference>